<dbReference type="AlphaFoldDB" id="C0ENS4"/>
<gene>
    <name evidence="3" type="ORF">NEIFLAOT_01611</name>
</gene>
<dbReference type="RefSeq" id="WP_003680853.1">
    <property type="nucleotide sequence ID" value="NZ_ACEN01000073.1"/>
</dbReference>
<reference evidence="3 4" key="1">
    <citation type="submission" date="2009-01" db="EMBL/GenBank/DDBJ databases">
        <authorList>
            <person name="Fulton L."/>
            <person name="Clifton S."/>
            <person name="Chinwalla A.T."/>
            <person name="Mitreva M."/>
            <person name="Sodergren E."/>
            <person name="Weinstock G."/>
            <person name="Clifton S."/>
            <person name="Dooling D.J."/>
            <person name="Fulton B."/>
            <person name="Minx P."/>
            <person name="Pepin K.H."/>
            <person name="Johnson M."/>
            <person name="Bhonagiri V."/>
            <person name="Nash W.E."/>
            <person name="Mardis E.R."/>
            <person name="Wilson R.K."/>
        </authorList>
    </citation>
    <scope>NUCLEOTIDE SEQUENCE [LARGE SCALE GENOMIC DNA]</scope>
    <source>
        <strain evidence="3 4">NRL30031/H210</strain>
    </source>
</reference>
<accession>C0ENS4</accession>
<dbReference type="eggNOG" id="COG1479">
    <property type="taxonomic scope" value="Bacteria"/>
</dbReference>
<dbReference type="InterPro" id="IPR057156">
    <property type="entry name" value="DUF7834"/>
</dbReference>
<dbReference type="Pfam" id="PF25202">
    <property type="entry name" value="DUF7834"/>
    <property type="match status" value="1"/>
</dbReference>
<feature type="domain" description="GmrSD restriction endonucleases N-terminal" evidence="1">
    <location>
        <begin position="15"/>
        <end position="167"/>
    </location>
</feature>
<sequence length="434" mass="51831">MSIEKAEILKIDDIFKLNLSIPNYQRPYKWTIKNVQQLIDDLLQNFREGKKIYRIGTIVLNKDKDRSEIVDGQQRLITLSLLLHKLGKDVSLLKEKPNHSISKNNITTNYNFLKNYNFTNEFKDYLLKGCEMVCIELDNLDEAFQFFDSQNARGKPLESYDLLKAYHLRDMRDKDKKVIHQCVERWEKSAMSNDINNLDKIINYILFRLRRWHYKENAEIFTSDELDTFKGVHKKVDYPYLHGILATHAIQKLSHENPFLYRSISAFQSTQVLINGKYFFDYIEYYTAIYARLFREENGLLSKIHKIKRIDLPEGLIAFLNNHNYSYRVGDKYIRNLFECTVLFYFDKFGESHFEEFITKAFLWAYRIRVEYKRITFETIEKKAHDAAGLISYIERSITPEQVMRFIQKTEKVKFSEHVDNTIKEILEIKDENK</sequence>
<dbReference type="GeneID" id="49971527"/>
<feature type="domain" description="DUF7834" evidence="2">
    <location>
        <begin position="180"/>
        <end position="415"/>
    </location>
</feature>
<evidence type="ECO:0000259" key="2">
    <source>
        <dbReference type="Pfam" id="PF25202"/>
    </source>
</evidence>
<dbReference type="Pfam" id="PF03235">
    <property type="entry name" value="GmrSD_N"/>
    <property type="match status" value="1"/>
</dbReference>
<proteinExistence type="predicted"/>
<evidence type="ECO:0000313" key="3">
    <source>
        <dbReference type="EMBL" id="EEG33272.1"/>
    </source>
</evidence>
<evidence type="ECO:0000313" key="4">
    <source>
        <dbReference type="Proteomes" id="UP000004457"/>
    </source>
</evidence>
<evidence type="ECO:0000259" key="1">
    <source>
        <dbReference type="Pfam" id="PF03235"/>
    </source>
</evidence>
<keyword evidence="4" id="KW-1185">Reference proteome</keyword>
<comment type="caution">
    <text evidence="3">The sequence shown here is derived from an EMBL/GenBank/DDBJ whole genome shotgun (WGS) entry which is preliminary data.</text>
</comment>
<organism evidence="3 4">
    <name type="scientific">Neisseria flavescens NRL30031/H210</name>
    <dbReference type="NCBI Taxonomy" id="546264"/>
    <lineage>
        <taxon>Bacteria</taxon>
        <taxon>Pseudomonadati</taxon>
        <taxon>Pseudomonadota</taxon>
        <taxon>Betaproteobacteria</taxon>
        <taxon>Neisseriales</taxon>
        <taxon>Neisseriaceae</taxon>
        <taxon>Neisseria</taxon>
    </lineage>
</organism>
<dbReference type="PANTHER" id="PTHR35149:SF2">
    <property type="entry name" value="DUF262 DOMAIN-CONTAINING PROTEIN"/>
    <property type="match status" value="1"/>
</dbReference>
<dbReference type="PANTHER" id="PTHR35149">
    <property type="entry name" value="SLL5132 PROTEIN"/>
    <property type="match status" value="1"/>
</dbReference>
<dbReference type="EMBL" id="ACEN01000073">
    <property type="protein sequence ID" value="EEG33272.1"/>
    <property type="molecule type" value="Genomic_DNA"/>
</dbReference>
<dbReference type="InterPro" id="IPR004919">
    <property type="entry name" value="GmrSD_N"/>
</dbReference>
<dbReference type="Proteomes" id="UP000004457">
    <property type="component" value="Unassembled WGS sequence"/>
</dbReference>
<name>C0ENS4_NEIFL</name>
<protein>
    <submittedName>
        <fullName evidence="3">Uncharacterized protein</fullName>
    </submittedName>
</protein>